<dbReference type="Proteomes" id="UP000237284">
    <property type="component" value="Chromosome"/>
</dbReference>
<reference evidence="1 2" key="1">
    <citation type="submission" date="2020-11" db="EMBL/GenBank/DDBJ databases">
        <title>Complete genome sequence of Pectobacterium versatile F131.</title>
        <authorList>
            <person name="Shirshikov F.V."/>
            <person name="Miroshnikov K."/>
            <person name="Toshakov S.V."/>
            <person name="Kabanova A.P."/>
            <person name="Barannik A.P."/>
            <person name="Shneider M."/>
            <person name="Ignatov A.N."/>
            <person name="Miroshnikov K.A."/>
            <person name="Mikhailova Y.V."/>
            <person name="Shelenkov A."/>
            <person name="Yanushevich Y.G."/>
            <person name="Evseev P.V."/>
        </authorList>
    </citation>
    <scope>NUCLEOTIDE SEQUENCE [LARGE SCALE GENOMIC DNA]</scope>
    <source>
        <strain evidence="1 2">F131</strain>
    </source>
</reference>
<accession>A0A7T0HFD8</accession>
<protein>
    <submittedName>
        <fullName evidence="1">Uncharacterized protein</fullName>
    </submittedName>
</protein>
<proteinExistence type="predicted"/>
<evidence type="ECO:0000313" key="1">
    <source>
        <dbReference type="EMBL" id="QPK15867.1"/>
    </source>
</evidence>
<evidence type="ECO:0000313" key="2">
    <source>
        <dbReference type="Proteomes" id="UP000237284"/>
    </source>
</evidence>
<sequence>MLAISHAFPTLFTAVSESVKPLPFVGVDFASWLHKKVEIKQPVKSME</sequence>
<organism evidence="1 2">
    <name type="scientific">Pectobacterium versatile</name>
    <dbReference type="NCBI Taxonomy" id="2488639"/>
    <lineage>
        <taxon>Bacteria</taxon>
        <taxon>Pseudomonadati</taxon>
        <taxon>Pseudomonadota</taxon>
        <taxon>Gammaproteobacteria</taxon>
        <taxon>Enterobacterales</taxon>
        <taxon>Pectobacteriaceae</taxon>
        <taxon>Pectobacterium</taxon>
    </lineage>
</organism>
<name>A0A7T0HFD8_9GAMM</name>
<gene>
    <name evidence="1" type="ORF">F131LOC_000155</name>
</gene>
<dbReference type="EMBL" id="CP065030">
    <property type="protein sequence ID" value="QPK15867.1"/>
    <property type="molecule type" value="Genomic_DNA"/>
</dbReference>
<dbReference type="AlphaFoldDB" id="A0A7T0HFD8"/>
<dbReference type="RefSeq" id="WP_158256820.1">
    <property type="nucleotide sequence ID" value="NZ_CAKLHY010000034.1"/>
</dbReference>